<gene>
    <name evidence="2" type="ORF">LVY72_23330</name>
</gene>
<dbReference type="PANTHER" id="PTHR13847">
    <property type="entry name" value="SARCOSINE DEHYDROGENASE-RELATED"/>
    <property type="match status" value="1"/>
</dbReference>
<dbReference type="EMBL" id="JAKLTQ010000032">
    <property type="protein sequence ID" value="MCG2624826.1"/>
    <property type="molecule type" value="Genomic_DNA"/>
</dbReference>
<dbReference type="Pfam" id="PF01266">
    <property type="entry name" value="DAO"/>
    <property type="match status" value="1"/>
</dbReference>
<comment type="caution">
    <text evidence="2">The sequence shown here is derived from an EMBL/GenBank/DDBJ whole genome shotgun (WGS) entry which is preliminary data.</text>
</comment>
<evidence type="ECO:0000313" key="2">
    <source>
        <dbReference type="EMBL" id="MCG2624826.1"/>
    </source>
</evidence>
<dbReference type="InterPro" id="IPR036188">
    <property type="entry name" value="FAD/NAD-bd_sf"/>
</dbReference>
<dbReference type="Gene3D" id="3.30.9.10">
    <property type="entry name" value="D-Amino Acid Oxidase, subunit A, domain 2"/>
    <property type="match status" value="1"/>
</dbReference>
<evidence type="ECO:0000313" key="3">
    <source>
        <dbReference type="Proteomes" id="UP001165368"/>
    </source>
</evidence>
<evidence type="ECO:0000259" key="1">
    <source>
        <dbReference type="Pfam" id="PF01266"/>
    </source>
</evidence>
<feature type="domain" description="FAD dependent oxidoreductase" evidence="1">
    <location>
        <begin position="42"/>
        <end position="402"/>
    </location>
</feature>
<organism evidence="2 3">
    <name type="scientific">Arthrobacter hankyongi</name>
    <dbReference type="NCBI Taxonomy" id="2904801"/>
    <lineage>
        <taxon>Bacteria</taxon>
        <taxon>Bacillati</taxon>
        <taxon>Actinomycetota</taxon>
        <taxon>Actinomycetes</taxon>
        <taxon>Micrococcales</taxon>
        <taxon>Micrococcaceae</taxon>
        <taxon>Arthrobacter</taxon>
    </lineage>
</organism>
<protein>
    <submittedName>
        <fullName evidence="2">FAD-binding oxidoreductase</fullName>
    </submittedName>
</protein>
<dbReference type="Proteomes" id="UP001165368">
    <property type="component" value="Unassembled WGS sequence"/>
</dbReference>
<dbReference type="Gene3D" id="3.50.50.60">
    <property type="entry name" value="FAD/NAD(P)-binding domain"/>
    <property type="match status" value="1"/>
</dbReference>
<reference evidence="2" key="1">
    <citation type="submission" date="2022-01" db="EMBL/GenBank/DDBJ databases">
        <authorList>
            <person name="Jo J.-H."/>
            <person name="Im W.-T."/>
        </authorList>
    </citation>
    <scope>NUCLEOTIDE SEQUENCE</scope>
    <source>
        <strain evidence="2">I2-34</strain>
    </source>
</reference>
<keyword evidence="3" id="KW-1185">Reference proteome</keyword>
<proteinExistence type="predicted"/>
<dbReference type="InterPro" id="IPR006076">
    <property type="entry name" value="FAD-dep_OxRdtase"/>
</dbReference>
<accession>A0ABS9LDQ5</accession>
<dbReference type="PANTHER" id="PTHR13847:SF281">
    <property type="entry name" value="FAD DEPENDENT OXIDOREDUCTASE DOMAIN-CONTAINING PROTEIN"/>
    <property type="match status" value="1"/>
</dbReference>
<name>A0ABS9LDQ5_9MICC</name>
<dbReference type="SUPFAM" id="SSF51905">
    <property type="entry name" value="FAD/NAD(P)-binding domain"/>
    <property type="match status" value="1"/>
</dbReference>
<dbReference type="RefSeq" id="WP_237827257.1">
    <property type="nucleotide sequence ID" value="NZ_JAKLTQ010000032.1"/>
</dbReference>
<sequence length="469" mass="51101">MTAIATGRRVEQSLAHAKYSSVWFEGMPEASGEKLAGQHSCDLLVVGTGFGGLWAAMRARKRHPDWAITVMDSHAVGHAASGRNGGFVSYSITHGLANALARWPEEAGVLERLGLDNLRGFKAELDEAGIDGGLSTAGKLQAALKPHELAELEATVEPARRFGRPLQLLSAEQTRARINSPAFIGGVFDPAGTYLVEPYRLVCGMREYLERQGVVFFEHTPAQSLRDAGGRMEVKTPYGAVTTGRVILATSAFPPLLRRNRLAAVPVYDYALATEPLTAKQFETVGWAGREGLTDTANQFHYSRITADGRILWGGYDAVYHYGSRISPELERRPETFRLLAEQFFQTFPQLDVDFSHAWGGVIDTSTRFSAAYGTAFGKKVAYALGHTGLGVGASRFAADTMLDLLGGERTERTTLQMVRRPAVPFPPEPIRAAGINLTRHELARADRNAGRRGLWLKTLDALGLGFDS</sequence>